<dbReference type="Pfam" id="PF00550">
    <property type="entry name" value="PP-binding"/>
    <property type="match status" value="1"/>
</dbReference>
<dbReference type="InterPro" id="IPR001242">
    <property type="entry name" value="Condensation_dom"/>
</dbReference>
<feature type="region of interest" description="Disordered" evidence="5">
    <location>
        <begin position="79"/>
        <end position="113"/>
    </location>
</feature>
<dbReference type="InterPro" id="IPR009081">
    <property type="entry name" value="PP-bd_ACP"/>
</dbReference>
<dbReference type="InterPro" id="IPR045851">
    <property type="entry name" value="AMP-bd_C_sf"/>
</dbReference>
<keyword evidence="1" id="KW-0596">Phosphopantetheine</keyword>
<sequence length="1077" mass="116898">MHHLTPCSERLVILSSIAKALSLPVEGLDTSKSFTELGGHSLSAVEVQNDCKPLVQKPPTVLSLLVSPSLEDLLPAKTTRGLYPETGPSRSVTPATTDSGFVEPSPSNEAVDPLDDVSERHLDSAANATPQWKRDSRTYQQHPTPVISTEQASNPAKAPATDMQVAFIRGGQSTIRYFETWRLEDVVVMKYAWKRVIRAEPIFQAIFDEDKPGSYMMRLSDRPIPWEETVTFDRQSYRQEVAREEFQSRPTFQFRTVIFRSPDCSRSEATIVLSVHHALLDGFSMERLAEKVRRVATGDQEVKPGKSFLAAAQELDAIKKESEAAAVAFWERKVSEYGSAASGLGLPKPRKRRAPDRDNEVQADFEHLTDRLQATCRALGVTVASFFHAAWALAQALYTDSDTVVFGSILSGRNLPIDGIGTVIGPLLNSLPLHVEIDEKASTGDFVRRIFRDLAELSCFHWSTPEHGYTRNFEAALSVTRGLQGSSSSSSSSSSSFHPVRPPRYDFESNIPLSLALDEAAMSLRLVYHPDCYSPETAQDLASCFVSALERLTYSTSVQQCLDSMLTVPMQRRLRVLGNCISGLTTRAAHPEDLMSLFDKAAAANSEAAAIEVGDLSVSYAELGQLATRVASALAELGVRKDEVVCVHADGSLNWVVGLMGVLKADATICSLDSTLPHDLRSAMFATASGKVFVVGDESQLRFQPRDCEHCLVLDTLTTGTPAAATTAPRLPRPFAPAYLCFTSGSTGKPKGVLCTQQGLVAFQKDVEVRLHGGPGVRLAQFMSPAFDGSVHEIFSALCHGGTLVLRSSADPFQVLRVVDSAIMTPSVARTIAAAEFPNLKTVYLVGEQVPETVVQEWAPGRKLYNMYGPTEGTCGATITQLQPGRAVTIGRPNPTSRIYILSRRGCSSRCRLLPPGAIGEICLAGVQISRGYVGASMASETAARFVADDTGCGPPGEMLYRTGDRGYWDDNGEVVCLGRDDRQIKLRGFRLDLDDLEARVLRALPTIRAVALTRAGDALVALVQPAALDVDTVRAAIKQKLPRQAVPSAIACVDEFPMTRAGKVDLKAIAARLARG</sequence>
<dbReference type="PANTHER" id="PTHR45527">
    <property type="entry name" value="NONRIBOSOMAL PEPTIDE SYNTHETASE"/>
    <property type="match status" value="1"/>
</dbReference>
<dbReference type="InterPro" id="IPR000873">
    <property type="entry name" value="AMP-dep_synth/lig_dom"/>
</dbReference>
<protein>
    <recommendedName>
        <fullName evidence="11">Carrier domain-containing protein</fullName>
    </recommendedName>
</protein>
<name>A0ABR1L6V2_9PEZI</name>
<organism evidence="9 10">
    <name type="scientific">Phyllosticta citribraziliensis</name>
    <dbReference type="NCBI Taxonomy" id="989973"/>
    <lineage>
        <taxon>Eukaryota</taxon>
        <taxon>Fungi</taxon>
        <taxon>Dikarya</taxon>
        <taxon>Ascomycota</taxon>
        <taxon>Pezizomycotina</taxon>
        <taxon>Dothideomycetes</taxon>
        <taxon>Dothideomycetes incertae sedis</taxon>
        <taxon>Botryosphaeriales</taxon>
        <taxon>Phyllostictaceae</taxon>
        <taxon>Phyllosticta</taxon>
    </lineage>
</organism>
<dbReference type="GeneID" id="92036631"/>
<dbReference type="SUPFAM" id="SSF56801">
    <property type="entry name" value="Acetyl-CoA synthetase-like"/>
    <property type="match status" value="1"/>
</dbReference>
<dbReference type="Gene3D" id="3.30.559.10">
    <property type="entry name" value="Chloramphenicol acetyltransferase-like domain"/>
    <property type="match status" value="1"/>
</dbReference>
<reference evidence="9 10" key="1">
    <citation type="submission" date="2024-04" db="EMBL/GenBank/DDBJ databases">
        <title>Phyllosticta paracitricarpa is synonymous to the EU quarantine fungus P. citricarpa based on phylogenomic analyses.</title>
        <authorList>
            <consortium name="Lawrence Berkeley National Laboratory"/>
            <person name="Van ingen-buijs V.A."/>
            <person name="Van westerhoven A.C."/>
            <person name="Haridas S."/>
            <person name="Skiadas P."/>
            <person name="Martin F."/>
            <person name="Groenewald J.Z."/>
            <person name="Crous P.W."/>
            <person name="Seidl M.F."/>
        </authorList>
    </citation>
    <scope>NUCLEOTIDE SEQUENCE [LARGE SCALE GENOMIC DNA]</scope>
    <source>
        <strain evidence="9 10">CPC 17464</strain>
    </source>
</reference>
<gene>
    <name evidence="9" type="ORF">J3D65DRAFT_681033</name>
</gene>
<keyword evidence="2" id="KW-0597">Phosphoprotein</keyword>
<dbReference type="RefSeq" id="XP_066651037.1">
    <property type="nucleotide sequence ID" value="XM_066803725.1"/>
</dbReference>
<dbReference type="InterPro" id="IPR020845">
    <property type="entry name" value="AMP-binding_CS"/>
</dbReference>
<evidence type="ECO:0000256" key="5">
    <source>
        <dbReference type="SAM" id="MobiDB-lite"/>
    </source>
</evidence>
<dbReference type="InterPro" id="IPR036736">
    <property type="entry name" value="ACP-like_sf"/>
</dbReference>
<dbReference type="SUPFAM" id="SSF52777">
    <property type="entry name" value="CoA-dependent acyltransferases"/>
    <property type="match status" value="2"/>
</dbReference>
<comment type="caution">
    <text evidence="9">The sequence shown here is derived from an EMBL/GenBank/DDBJ whole genome shotgun (WGS) entry which is preliminary data.</text>
</comment>
<keyword evidence="10" id="KW-1185">Reference proteome</keyword>
<dbReference type="Pfam" id="PF00501">
    <property type="entry name" value="AMP-binding"/>
    <property type="match status" value="1"/>
</dbReference>
<feature type="compositionally biased region" description="Polar residues" evidence="5">
    <location>
        <begin position="138"/>
        <end position="154"/>
    </location>
</feature>
<keyword evidence="3" id="KW-0436">Ligase</keyword>
<evidence type="ECO:0000256" key="2">
    <source>
        <dbReference type="ARBA" id="ARBA00022553"/>
    </source>
</evidence>
<feature type="compositionally biased region" description="Polar residues" evidence="5">
    <location>
        <begin position="88"/>
        <end position="99"/>
    </location>
</feature>
<evidence type="ECO:0000259" key="6">
    <source>
        <dbReference type="Pfam" id="PF00501"/>
    </source>
</evidence>
<dbReference type="Pfam" id="PF00668">
    <property type="entry name" value="Condensation"/>
    <property type="match status" value="1"/>
</dbReference>
<feature type="domain" description="Condensation" evidence="8">
    <location>
        <begin position="187"/>
        <end position="559"/>
    </location>
</feature>
<dbReference type="SUPFAM" id="SSF47336">
    <property type="entry name" value="ACP-like"/>
    <property type="match status" value="1"/>
</dbReference>
<feature type="region of interest" description="Disordered" evidence="5">
    <location>
        <begin position="126"/>
        <end position="158"/>
    </location>
</feature>
<dbReference type="Gene3D" id="3.30.300.30">
    <property type="match status" value="1"/>
</dbReference>
<evidence type="ECO:0000313" key="10">
    <source>
        <dbReference type="Proteomes" id="UP001360953"/>
    </source>
</evidence>
<dbReference type="Gene3D" id="3.30.559.30">
    <property type="entry name" value="Nonribosomal peptide synthetase, condensation domain"/>
    <property type="match status" value="1"/>
</dbReference>
<evidence type="ECO:0000313" key="9">
    <source>
        <dbReference type="EMBL" id="KAK7530964.1"/>
    </source>
</evidence>
<dbReference type="PROSITE" id="PS00455">
    <property type="entry name" value="AMP_BINDING"/>
    <property type="match status" value="1"/>
</dbReference>
<dbReference type="Gene3D" id="3.40.50.12780">
    <property type="entry name" value="N-terminal domain of ligase-like"/>
    <property type="match status" value="1"/>
</dbReference>
<dbReference type="InterPro" id="IPR023213">
    <property type="entry name" value="CAT-like_dom_sf"/>
</dbReference>
<feature type="domain" description="Carrier" evidence="7">
    <location>
        <begin position="13"/>
        <end position="51"/>
    </location>
</feature>
<dbReference type="PANTHER" id="PTHR45527:SF11">
    <property type="entry name" value="NONRIBOSOMAL PEPTIDE SYNTHETASE 5"/>
    <property type="match status" value="1"/>
</dbReference>
<comment type="similarity">
    <text evidence="4">Belongs to the NRP synthetase family.</text>
</comment>
<dbReference type="EMBL" id="JBBPEH010000013">
    <property type="protein sequence ID" value="KAK7530964.1"/>
    <property type="molecule type" value="Genomic_DNA"/>
</dbReference>
<evidence type="ECO:0000256" key="1">
    <source>
        <dbReference type="ARBA" id="ARBA00022450"/>
    </source>
</evidence>
<dbReference type="Proteomes" id="UP001360953">
    <property type="component" value="Unassembled WGS sequence"/>
</dbReference>
<proteinExistence type="inferred from homology"/>
<dbReference type="InterPro" id="IPR042099">
    <property type="entry name" value="ANL_N_sf"/>
</dbReference>
<evidence type="ECO:0000259" key="7">
    <source>
        <dbReference type="Pfam" id="PF00550"/>
    </source>
</evidence>
<evidence type="ECO:0000256" key="4">
    <source>
        <dbReference type="ARBA" id="ARBA00029454"/>
    </source>
</evidence>
<feature type="domain" description="AMP-dependent synthetase/ligase" evidence="6">
    <location>
        <begin position="598"/>
        <end position="933"/>
    </location>
</feature>
<evidence type="ECO:0000259" key="8">
    <source>
        <dbReference type="Pfam" id="PF00668"/>
    </source>
</evidence>
<accession>A0ABR1L6V2</accession>
<evidence type="ECO:0008006" key="11">
    <source>
        <dbReference type="Google" id="ProtNLM"/>
    </source>
</evidence>
<evidence type="ECO:0000256" key="3">
    <source>
        <dbReference type="ARBA" id="ARBA00022598"/>
    </source>
</evidence>